<dbReference type="InterPro" id="IPR008948">
    <property type="entry name" value="L-Aspartase-like"/>
</dbReference>
<accession>A0ABM3A8U6</accession>
<dbReference type="SUPFAM" id="SSF48557">
    <property type="entry name" value="L-aspartase-like"/>
    <property type="match status" value="1"/>
</dbReference>
<dbReference type="GeneID" id="121218298"/>
<dbReference type="PANTHER" id="PTHR10362">
    <property type="entry name" value="HISTIDINE AMMONIA-LYASE"/>
    <property type="match status" value="1"/>
</dbReference>
<reference evidence="9" key="2">
    <citation type="submission" date="2025-08" db="UniProtKB">
        <authorList>
            <consortium name="RefSeq"/>
        </authorList>
    </citation>
    <scope>IDENTIFICATION</scope>
</reference>
<dbReference type="InterPro" id="IPR001106">
    <property type="entry name" value="Aromatic_Lyase"/>
</dbReference>
<evidence type="ECO:0000256" key="6">
    <source>
        <dbReference type="ARBA" id="ARBA00023232"/>
    </source>
</evidence>
<evidence type="ECO:0000256" key="3">
    <source>
        <dbReference type="ARBA" id="ARBA00007238"/>
    </source>
</evidence>
<comment type="similarity">
    <text evidence="3">Belongs to the PAL/histidase family.</text>
</comment>
<dbReference type="Gene3D" id="1.10.275.10">
    <property type="entry name" value="Fumarase/aspartase (N-terminal domain)"/>
    <property type="match status" value="1"/>
</dbReference>
<comment type="function">
    <text evidence="1">This is a key enzyme of plant metabolism catalyzing the first reaction in the biosynthesis from L-phenylalanine of a wide variety of natural products based on the phenylpropane skeleton.</text>
</comment>
<protein>
    <recommendedName>
        <fullName evidence="5">phenylalanine ammonia-lyase</fullName>
        <ecNumber evidence="5">4.3.1.24</ecNumber>
    </recommendedName>
</protein>
<reference evidence="8" key="1">
    <citation type="journal article" date="2020" name="Nat. Genet.">
        <title>Genomic diversifications of five Gossypium allopolyploid species and their impact on cotton improvement.</title>
        <authorList>
            <person name="Chen Z.J."/>
            <person name="Sreedasyam A."/>
            <person name="Ando A."/>
            <person name="Song Q."/>
            <person name="De Santiago L.M."/>
            <person name="Hulse-Kemp A.M."/>
            <person name="Ding M."/>
            <person name="Ye W."/>
            <person name="Kirkbride R.C."/>
            <person name="Jenkins J."/>
            <person name="Plott C."/>
            <person name="Lovell J."/>
            <person name="Lin Y.M."/>
            <person name="Vaughn R."/>
            <person name="Liu B."/>
            <person name="Simpson S."/>
            <person name="Scheffler B.E."/>
            <person name="Wen L."/>
            <person name="Saski C.A."/>
            <person name="Grover C.E."/>
            <person name="Hu G."/>
            <person name="Conover J.L."/>
            <person name="Carlson J.W."/>
            <person name="Shu S."/>
            <person name="Boston L.B."/>
            <person name="Williams M."/>
            <person name="Peterson D.G."/>
            <person name="McGee K."/>
            <person name="Jones D.C."/>
            <person name="Wendel J.F."/>
            <person name="Stelly D.M."/>
            <person name="Grimwood J."/>
            <person name="Schmutz J."/>
        </authorList>
    </citation>
    <scope>NUCLEOTIDE SEQUENCE [LARGE SCALE GENOMIC DNA]</scope>
    <source>
        <strain evidence="8">cv. TM-1</strain>
    </source>
</reference>
<comment type="subcellular location">
    <subcellularLocation>
        <location evidence="2">Cytoplasm</location>
    </subcellularLocation>
</comment>
<dbReference type="RefSeq" id="XP_040951270.1">
    <property type="nucleotide sequence ID" value="XM_041095336.1"/>
</dbReference>
<evidence type="ECO:0000313" key="8">
    <source>
        <dbReference type="Proteomes" id="UP000818029"/>
    </source>
</evidence>
<evidence type="ECO:0000256" key="1">
    <source>
        <dbReference type="ARBA" id="ARBA00002235"/>
    </source>
</evidence>
<dbReference type="EC" id="4.3.1.24" evidence="5"/>
<dbReference type="Proteomes" id="UP000818029">
    <property type="component" value="Chromosome D06"/>
</dbReference>
<proteinExistence type="inferred from homology"/>
<comment type="subunit">
    <text evidence="4">Homotetramer.</text>
</comment>
<comment type="catalytic activity">
    <reaction evidence="7">
        <text>L-phenylalanine = (E)-cinnamate + NH4(+)</text>
        <dbReference type="Rhea" id="RHEA:21384"/>
        <dbReference type="ChEBI" id="CHEBI:15669"/>
        <dbReference type="ChEBI" id="CHEBI:28938"/>
        <dbReference type="ChEBI" id="CHEBI:58095"/>
        <dbReference type="EC" id="4.3.1.24"/>
    </reaction>
</comment>
<name>A0ABM3A8U6_GOSHI</name>
<keyword evidence="8" id="KW-1185">Reference proteome</keyword>
<evidence type="ECO:0000256" key="4">
    <source>
        <dbReference type="ARBA" id="ARBA00011881"/>
    </source>
</evidence>
<keyword evidence="6" id="KW-0585">Phenylalanine catabolism</keyword>
<evidence type="ECO:0000256" key="7">
    <source>
        <dbReference type="ARBA" id="ARBA00023537"/>
    </source>
</evidence>
<evidence type="ECO:0000313" key="9">
    <source>
        <dbReference type="RefSeq" id="XP_040951270.1"/>
    </source>
</evidence>
<evidence type="ECO:0000256" key="5">
    <source>
        <dbReference type="ARBA" id="ARBA00012139"/>
    </source>
</evidence>
<dbReference type="InterPro" id="IPR024083">
    <property type="entry name" value="Fumarase/histidase_N"/>
</dbReference>
<sequence>MATAEFGLSENGCCVSSTHLHWKKAADALHCSHFNEVTQMVSQFAEANTVEIQGTTFTVAQVTAISHRNQVMVSLDESTARDRVANSANWVTNVGT</sequence>
<organism evidence="8 9">
    <name type="scientific">Gossypium hirsutum</name>
    <name type="common">Upland cotton</name>
    <name type="synonym">Gossypium mexicanum</name>
    <dbReference type="NCBI Taxonomy" id="3635"/>
    <lineage>
        <taxon>Eukaryota</taxon>
        <taxon>Viridiplantae</taxon>
        <taxon>Streptophyta</taxon>
        <taxon>Embryophyta</taxon>
        <taxon>Tracheophyta</taxon>
        <taxon>Spermatophyta</taxon>
        <taxon>Magnoliopsida</taxon>
        <taxon>eudicotyledons</taxon>
        <taxon>Gunneridae</taxon>
        <taxon>Pentapetalae</taxon>
        <taxon>rosids</taxon>
        <taxon>malvids</taxon>
        <taxon>Malvales</taxon>
        <taxon>Malvaceae</taxon>
        <taxon>Malvoideae</taxon>
        <taxon>Gossypium</taxon>
    </lineage>
</organism>
<gene>
    <name evidence="9" type="primary">LOC121218298</name>
</gene>
<evidence type="ECO:0000256" key="2">
    <source>
        <dbReference type="ARBA" id="ARBA00004496"/>
    </source>
</evidence>